<evidence type="ECO:0000256" key="2">
    <source>
        <dbReference type="ARBA" id="ARBA00007637"/>
    </source>
</evidence>
<dbReference type="SUPFAM" id="SSF51735">
    <property type="entry name" value="NAD(P)-binding Rossmann-fold domains"/>
    <property type="match status" value="1"/>
</dbReference>
<name>A0A922T5R8_9HYPH</name>
<dbReference type="EMBL" id="JOKJ01000006">
    <property type="protein sequence ID" value="KEQ09705.1"/>
    <property type="molecule type" value="Genomic_DNA"/>
</dbReference>
<dbReference type="CDD" id="cd08946">
    <property type="entry name" value="SDR_e"/>
    <property type="match status" value="1"/>
</dbReference>
<feature type="domain" description="NAD-dependent epimerase/dehydratase" evidence="6">
    <location>
        <begin position="3"/>
        <end position="229"/>
    </location>
</feature>
<dbReference type="Proteomes" id="UP000052167">
    <property type="component" value="Unassembled WGS sequence"/>
</dbReference>
<dbReference type="AlphaFoldDB" id="A0A922T5R8"/>
<evidence type="ECO:0000259" key="6">
    <source>
        <dbReference type="Pfam" id="PF01370"/>
    </source>
</evidence>
<accession>A0A922T5R8</accession>
<gene>
    <name evidence="7" type="ORF">GV68_22945</name>
</gene>
<comment type="pathway">
    <text evidence="1">Carbohydrate metabolism; galactose metabolism.</text>
</comment>
<comment type="caution">
    <text evidence="7">The sequence shown here is derived from an EMBL/GenBank/DDBJ whole genome shotgun (WGS) entry which is preliminary data.</text>
</comment>
<dbReference type="OrthoDB" id="9814124at2"/>
<evidence type="ECO:0000256" key="4">
    <source>
        <dbReference type="ARBA" id="ARBA00031367"/>
    </source>
</evidence>
<dbReference type="InterPro" id="IPR001509">
    <property type="entry name" value="Epimerase_deHydtase"/>
</dbReference>
<proteinExistence type="inferred from homology"/>
<dbReference type="PANTHER" id="PTHR43725">
    <property type="entry name" value="UDP-GLUCOSE 4-EPIMERASE"/>
    <property type="match status" value="1"/>
</dbReference>
<dbReference type="RefSeq" id="WP_037165529.1">
    <property type="nucleotide sequence ID" value="NZ_CAJXID010000009.1"/>
</dbReference>
<keyword evidence="8" id="KW-1185">Reference proteome</keyword>
<sequence>MKVLVSGGTGLVGRYIVNGLAKAGYDLLVGGRTPPPDDWFTAPVSFIPLTLEPNEDQRAAFAGVDAFVHAAFDHLPGKYRGGEGDDATRFRRLNLDGTVRLFETAKAFGVRRCVFLSSRAVYDGLADGIPLEETAVLAPTSLYGEVKLTAESALAELSDPNFITASLRLTGVYGELRPNKWDALYADHLTGRGIAPRAGTEVHGRDVAAAVQLMLETETSRINGLTFNVSDIILHTAQLVFGGILENSKEAPSPRRMDTRRISALGWTPGGDLLLQETLARLHRSWIDHPPTGNILKM</sequence>
<evidence type="ECO:0000256" key="3">
    <source>
        <dbReference type="ARBA" id="ARBA00018569"/>
    </source>
</evidence>
<reference evidence="7 8" key="1">
    <citation type="submission" date="2014-06" db="EMBL/GenBank/DDBJ databases">
        <title>Rhizobium pelagicum/R2-400B4.</title>
        <authorList>
            <person name="Kimes N.E."/>
            <person name="Lopez-Perez M."/>
        </authorList>
    </citation>
    <scope>NUCLEOTIDE SEQUENCE [LARGE SCALE GENOMIC DNA]</scope>
    <source>
        <strain evidence="7 8">R2-400B4</strain>
    </source>
</reference>
<dbReference type="PANTHER" id="PTHR43725:SF53">
    <property type="entry name" value="UDP-ARABINOSE 4-EPIMERASE 1"/>
    <property type="match status" value="1"/>
</dbReference>
<organism evidence="7 8">
    <name type="scientific">Pseudorhizobium pelagicum</name>
    <dbReference type="NCBI Taxonomy" id="1509405"/>
    <lineage>
        <taxon>Bacteria</taxon>
        <taxon>Pseudomonadati</taxon>
        <taxon>Pseudomonadota</taxon>
        <taxon>Alphaproteobacteria</taxon>
        <taxon>Hyphomicrobiales</taxon>
        <taxon>Rhizobiaceae</taxon>
        <taxon>Rhizobium/Agrobacterium group</taxon>
        <taxon>Pseudorhizobium</taxon>
    </lineage>
</organism>
<dbReference type="InterPro" id="IPR036291">
    <property type="entry name" value="NAD(P)-bd_dom_sf"/>
</dbReference>
<dbReference type="Gene3D" id="3.40.50.720">
    <property type="entry name" value="NAD(P)-binding Rossmann-like Domain"/>
    <property type="match status" value="1"/>
</dbReference>
<evidence type="ECO:0000313" key="7">
    <source>
        <dbReference type="EMBL" id="KEQ09705.1"/>
    </source>
</evidence>
<comment type="similarity">
    <text evidence="2">Belongs to the NAD(P)-dependent epimerase/dehydratase family.</text>
</comment>
<evidence type="ECO:0000256" key="1">
    <source>
        <dbReference type="ARBA" id="ARBA00004947"/>
    </source>
</evidence>
<dbReference type="Pfam" id="PF01370">
    <property type="entry name" value="Epimerase"/>
    <property type="match status" value="1"/>
</dbReference>
<protein>
    <recommendedName>
        <fullName evidence="3">UDP-glucose 4-epimerase</fullName>
    </recommendedName>
    <alternativeName>
        <fullName evidence="5">Galactowaldenase</fullName>
    </alternativeName>
    <alternativeName>
        <fullName evidence="4">UDP-galactose 4-epimerase</fullName>
    </alternativeName>
</protein>
<evidence type="ECO:0000313" key="8">
    <source>
        <dbReference type="Proteomes" id="UP000052167"/>
    </source>
</evidence>
<evidence type="ECO:0000256" key="5">
    <source>
        <dbReference type="ARBA" id="ARBA00033067"/>
    </source>
</evidence>